<keyword evidence="1" id="KW-1185">Reference proteome</keyword>
<reference evidence="2" key="1">
    <citation type="submission" date="2022-11" db="UniProtKB">
        <authorList>
            <consortium name="WormBaseParasite"/>
        </authorList>
    </citation>
    <scope>IDENTIFICATION</scope>
</reference>
<evidence type="ECO:0000313" key="1">
    <source>
        <dbReference type="Proteomes" id="UP000887565"/>
    </source>
</evidence>
<protein>
    <submittedName>
        <fullName evidence="2">Uncharacterized protein</fullName>
    </submittedName>
</protein>
<dbReference type="WBParaSite" id="nRc.2.0.1.t05950-RA">
    <property type="protein sequence ID" value="nRc.2.0.1.t05950-RA"/>
    <property type="gene ID" value="nRc.2.0.1.g05950"/>
</dbReference>
<evidence type="ECO:0000313" key="2">
    <source>
        <dbReference type="WBParaSite" id="nRc.2.0.1.t05950-RA"/>
    </source>
</evidence>
<dbReference type="Proteomes" id="UP000887565">
    <property type="component" value="Unplaced"/>
</dbReference>
<proteinExistence type="predicted"/>
<dbReference type="AlphaFoldDB" id="A0A915HVY7"/>
<organism evidence="1 2">
    <name type="scientific">Romanomermis culicivorax</name>
    <name type="common">Nematode worm</name>
    <dbReference type="NCBI Taxonomy" id="13658"/>
    <lineage>
        <taxon>Eukaryota</taxon>
        <taxon>Metazoa</taxon>
        <taxon>Ecdysozoa</taxon>
        <taxon>Nematoda</taxon>
        <taxon>Enoplea</taxon>
        <taxon>Dorylaimia</taxon>
        <taxon>Mermithida</taxon>
        <taxon>Mermithoidea</taxon>
        <taxon>Mermithidae</taxon>
        <taxon>Romanomermis</taxon>
    </lineage>
</organism>
<accession>A0A915HVY7</accession>
<sequence length="91" mass="10252">MTNRISVHVTFNQSYLTSVFPGAVLLAFSNGTDCQQLETFSLGPRVLKLEQIHRLGNGETDFWFPQGKELCHISKFYQSGLLLGLLLDLHL</sequence>
<name>A0A915HVY7_ROMCU</name>